<accession>A0ABP9KSI0</accession>
<organism evidence="2 3">
    <name type="scientific">Streptomyces similanensis</name>
    <dbReference type="NCBI Taxonomy" id="1274988"/>
    <lineage>
        <taxon>Bacteria</taxon>
        <taxon>Bacillati</taxon>
        <taxon>Actinomycetota</taxon>
        <taxon>Actinomycetes</taxon>
        <taxon>Kitasatosporales</taxon>
        <taxon>Streptomycetaceae</taxon>
        <taxon>Streptomyces</taxon>
    </lineage>
</organism>
<proteinExistence type="predicted"/>
<reference evidence="3" key="1">
    <citation type="journal article" date="2019" name="Int. J. Syst. Evol. Microbiol.">
        <title>The Global Catalogue of Microorganisms (GCM) 10K type strain sequencing project: providing services to taxonomists for standard genome sequencing and annotation.</title>
        <authorList>
            <consortium name="The Broad Institute Genomics Platform"/>
            <consortium name="The Broad Institute Genome Sequencing Center for Infectious Disease"/>
            <person name="Wu L."/>
            <person name="Ma J."/>
        </authorList>
    </citation>
    <scope>NUCLEOTIDE SEQUENCE [LARGE SCALE GENOMIC DNA]</scope>
    <source>
        <strain evidence="3">JCM 18410</strain>
    </source>
</reference>
<name>A0ABP9KSI0_9ACTN</name>
<evidence type="ECO:0000256" key="1">
    <source>
        <dbReference type="SAM" id="MobiDB-lite"/>
    </source>
</evidence>
<comment type="caution">
    <text evidence="2">The sequence shown here is derived from an EMBL/GenBank/DDBJ whole genome shotgun (WGS) entry which is preliminary data.</text>
</comment>
<evidence type="ECO:0000313" key="3">
    <source>
        <dbReference type="Proteomes" id="UP001500124"/>
    </source>
</evidence>
<evidence type="ECO:0000313" key="2">
    <source>
        <dbReference type="EMBL" id="GAA5062650.1"/>
    </source>
</evidence>
<dbReference type="EMBL" id="BAABKC010000059">
    <property type="protein sequence ID" value="GAA5062650.1"/>
    <property type="molecule type" value="Genomic_DNA"/>
</dbReference>
<keyword evidence="3" id="KW-1185">Reference proteome</keyword>
<feature type="region of interest" description="Disordered" evidence="1">
    <location>
        <begin position="27"/>
        <end position="80"/>
    </location>
</feature>
<gene>
    <name evidence="2" type="ORF">GCM10023336_41160</name>
</gene>
<sequence>MLDMCEPLMTHEPYPYESCPGTPRLWAAARGRRGEDAARGRAPRRAPAPVKDPQVVPRPLGAPHARTASGGAETNRRILR</sequence>
<protein>
    <submittedName>
        <fullName evidence="2">Uncharacterized protein</fullName>
    </submittedName>
</protein>
<dbReference type="Proteomes" id="UP001500124">
    <property type="component" value="Unassembled WGS sequence"/>
</dbReference>